<comment type="caution">
    <text evidence="1">The sequence shown here is derived from an EMBL/GenBank/DDBJ whole genome shotgun (WGS) entry which is preliminary data.</text>
</comment>
<reference evidence="1" key="1">
    <citation type="submission" date="2021-02" db="EMBL/GenBank/DDBJ databases">
        <authorList>
            <consortium name="DOE Joint Genome Institute"/>
            <person name="Ahrendt S."/>
            <person name="Looney B.P."/>
            <person name="Miyauchi S."/>
            <person name="Morin E."/>
            <person name="Drula E."/>
            <person name="Courty P.E."/>
            <person name="Chicoki N."/>
            <person name="Fauchery L."/>
            <person name="Kohler A."/>
            <person name="Kuo A."/>
            <person name="Labutti K."/>
            <person name="Pangilinan J."/>
            <person name="Lipzen A."/>
            <person name="Riley R."/>
            <person name="Andreopoulos W."/>
            <person name="He G."/>
            <person name="Johnson J."/>
            <person name="Barry K.W."/>
            <person name="Grigoriev I.V."/>
            <person name="Nagy L."/>
            <person name="Hibbett D."/>
            <person name="Henrissat B."/>
            <person name="Matheny P.B."/>
            <person name="Labbe J."/>
            <person name="Martin F."/>
        </authorList>
    </citation>
    <scope>NUCLEOTIDE SEQUENCE</scope>
    <source>
        <strain evidence="1">FP105234-sp</strain>
    </source>
</reference>
<keyword evidence="2" id="KW-1185">Reference proteome</keyword>
<proteinExistence type="predicted"/>
<reference evidence="1" key="2">
    <citation type="journal article" date="2022" name="New Phytol.">
        <title>Evolutionary transition to the ectomycorrhizal habit in the genomes of a hyperdiverse lineage of mushroom-forming fungi.</title>
        <authorList>
            <person name="Looney B."/>
            <person name="Miyauchi S."/>
            <person name="Morin E."/>
            <person name="Drula E."/>
            <person name="Courty P.E."/>
            <person name="Kohler A."/>
            <person name="Kuo A."/>
            <person name="LaButti K."/>
            <person name="Pangilinan J."/>
            <person name="Lipzen A."/>
            <person name="Riley R."/>
            <person name="Andreopoulos W."/>
            <person name="He G."/>
            <person name="Johnson J."/>
            <person name="Nolan M."/>
            <person name="Tritt A."/>
            <person name="Barry K.W."/>
            <person name="Grigoriev I.V."/>
            <person name="Nagy L.G."/>
            <person name="Hibbett D."/>
            <person name="Henrissat B."/>
            <person name="Matheny P.B."/>
            <person name="Labbe J."/>
            <person name="Martin F.M."/>
        </authorList>
    </citation>
    <scope>NUCLEOTIDE SEQUENCE</scope>
    <source>
        <strain evidence="1">FP105234-sp</strain>
    </source>
</reference>
<dbReference type="Proteomes" id="UP000814033">
    <property type="component" value="Unassembled WGS sequence"/>
</dbReference>
<dbReference type="EMBL" id="MU275901">
    <property type="protein sequence ID" value="KAI0047603.1"/>
    <property type="molecule type" value="Genomic_DNA"/>
</dbReference>
<evidence type="ECO:0000313" key="1">
    <source>
        <dbReference type="EMBL" id="KAI0047603.1"/>
    </source>
</evidence>
<gene>
    <name evidence="1" type="ORF">FA95DRAFT_1208772</name>
</gene>
<protein>
    <submittedName>
        <fullName evidence="1">Uncharacterized protein</fullName>
    </submittedName>
</protein>
<accession>A0ACB8RVN9</accession>
<name>A0ACB8RVN9_9AGAM</name>
<organism evidence="1 2">
    <name type="scientific">Auriscalpium vulgare</name>
    <dbReference type="NCBI Taxonomy" id="40419"/>
    <lineage>
        <taxon>Eukaryota</taxon>
        <taxon>Fungi</taxon>
        <taxon>Dikarya</taxon>
        <taxon>Basidiomycota</taxon>
        <taxon>Agaricomycotina</taxon>
        <taxon>Agaricomycetes</taxon>
        <taxon>Russulales</taxon>
        <taxon>Auriscalpiaceae</taxon>
        <taxon>Auriscalpium</taxon>
    </lineage>
</organism>
<sequence length="265" mass="29015">MAKAVLYPGTPFAAHQRSVIYYYRGGSSAALSGAAMRNLRQEHLSCRTLSVGLGAALGIFRSRQPRGNEHKGHASVEPPSALSAFHSSRRAMGSFNRRVGSFKDGLGREWLRVHEGRIYVFFGLSKTAHTAVPYHLCQATSRASQRLASGAQSTDAQPPPGASGPPTTDSKIALSLHRRRTTRSMQPNCTREAGPFPPPDARHTHRPIHIRSLNPYGKSKAAAPSHIHVPVRSDSVLSRVIIPRASPPSRPHFLFLRLFGFELYC</sequence>
<evidence type="ECO:0000313" key="2">
    <source>
        <dbReference type="Proteomes" id="UP000814033"/>
    </source>
</evidence>